<protein>
    <submittedName>
        <fullName evidence="1">Uncharacterized protein</fullName>
    </submittedName>
</protein>
<evidence type="ECO:0000313" key="1">
    <source>
        <dbReference type="EMBL" id="KFH45831.1"/>
    </source>
</evidence>
<evidence type="ECO:0000313" key="2">
    <source>
        <dbReference type="Proteomes" id="UP000029964"/>
    </source>
</evidence>
<keyword evidence="2" id="KW-1185">Reference proteome</keyword>
<proteinExistence type="predicted"/>
<organism evidence="1 2">
    <name type="scientific">Hapsidospora chrysogenum (strain ATCC 11550 / CBS 779.69 / DSM 880 / IAM 14645 / JCM 23072 / IMI 49137)</name>
    <name type="common">Acremonium chrysogenum</name>
    <dbReference type="NCBI Taxonomy" id="857340"/>
    <lineage>
        <taxon>Eukaryota</taxon>
        <taxon>Fungi</taxon>
        <taxon>Dikarya</taxon>
        <taxon>Ascomycota</taxon>
        <taxon>Pezizomycotina</taxon>
        <taxon>Sordariomycetes</taxon>
        <taxon>Hypocreomycetidae</taxon>
        <taxon>Hypocreales</taxon>
        <taxon>Bionectriaceae</taxon>
        <taxon>Hapsidospora</taxon>
    </lineage>
</organism>
<accession>A0A086T8Z9</accession>
<gene>
    <name evidence="1" type="ORF">ACRE_033430</name>
</gene>
<comment type="caution">
    <text evidence="1">The sequence shown here is derived from an EMBL/GenBank/DDBJ whole genome shotgun (WGS) entry which is preliminary data.</text>
</comment>
<name>A0A086T8Z9_HAPC1</name>
<dbReference type="Proteomes" id="UP000029964">
    <property type="component" value="Unassembled WGS sequence"/>
</dbReference>
<dbReference type="EMBL" id="JPKY01000026">
    <property type="protein sequence ID" value="KFH45831.1"/>
    <property type="molecule type" value="Genomic_DNA"/>
</dbReference>
<dbReference type="HOGENOM" id="CLU_2497353_0_0_1"/>
<dbReference type="AlphaFoldDB" id="A0A086T8Z9"/>
<sequence length="86" mass="8737">MDLTSNAGHTRFLPLKGRGTAASHEDLASIIVPLYISLPARQHTRSGGGGRDTHEYVYVYGYSAHSLPSGGGGGGGGGGWTVLPGG</sequence>
<reference evidence="2" key="1">
    <citation type="journal article" date="2014" name="Genome Announc.">
        <title>Genome sequence and annotation of Acremonium chrysogenum, producer of the beta-lactam antibiotic cephalosporin C.</title>
        <authorList>
            <person name="Terfehr D."/>
            <person name="Dahlmann T.A."/>
            <person name="Specht T."/>
            <person name="Zadra I."/>
            <person name="Kuernsteiner H."/>
            <person name="Kueck U."/>
        </authorList>
    </citation>
    <scope>NUCLEOTIDE SEQUENCE [LARGE SCALE GENOMIC DNA]</scope>
    <source>
        <strain evidence="2">ATCC 11550 / CBS 779.69 / DSM 880 / IAM 14645 / JCM 23072 / IMI 49137</strain>
    </source>
</reference>